<keyword evidence="2" id="KW-1185">Reference proteome</keyword>
<dbReference type="Proteomes" id="UP001144673">
    <property type="component" value="Unassembled WGS sequence"/>
</dbReference>
<evidence type="ECO:0000313" key="2">
    <source>
        <dbReference type="Proteomes" id="UP001144673"/>
    </source>
</evidence>
<dbReference type="RefSeq" id="XP_056057678.1">
    <property type="nucleotide sequence ID" value="XM_056199788.1"/>
</dbReference>
<sequence>MTIGVHAAVSGAPRDLYAAEEIAFEAVRSRMLAARVQGAWILTTYGSCAKLWSLANPSLSPEEVLIRAVFPRSNARGEPNSYFDLSDHCFEWEKIFGLLRLRRCLTPAFANRLFSDGLVDFVVDPSYATQISDLQYLRPDEDTITAMWPGGSRIVLPHVTVIRAVIWTGSEMKSCWSLTGPRFVPPQSGQYGWTRWQTSEVVRYWSWDHPRR</sequence>
<protein>
    <submittedName>
        <fullName evidence="1">Uncharacterized protein</fullName>
    </submittedName>
</protein>
<dbReference type="GeneID" id="80894970"/>
<organism evidence="1 2">
    <name type="scientific">Akanthomyces muscarius</name>
    <name type="common">Entomopathogenic fungus</name>
    <name type="synonym">Lecanicillium muscarium</name>
    <dbReference type="NCBI Taxonomy" id="2231603"/>
    <lineage>
        <taxon>Eukaryota</taxon>
        <taxon>Fungi</taxon>
        <taxon>Dikarya</taxon>
        <taxon>Ascomycota</taxon>
        <taxon>Pezizomycotina</taxon>
        <taxon>Sordariomycetes</taxon>
        <taxon>Hypocreomycetidae</taxon>
        <taxon>Hypocreales</taxon>
        <taxon>Cordycipitaceae</taxon>
        <taxon>Akanthomyces</taxon>
    </lineage>
</organism>
<dbReference type="AlphaFoldDB" id="A0A9W8QK01"/>
<dbReference type="KEGG" id="amus:LMH87_007811"/>
<gene>
    <name evidence="1" type="ORF">LMH87_007811</name>
</gene>
<comment type="caution">
    <text evidence="1">The sequence shown here is derived from an EMBL/GenBank/DDBJ whole genome shotgun (WGS) entry which is preliminary data.</text>
</comment>
<name>A0A9W8QK01_AKAMU</name>
<evidence type="ECO:0000313" key="1">
    <source>
        <dbReference type="EMBL" id="KAJ4159873.1"/>
    </source>
</evidence>
<accession>A0A9W8QK01</accession>
<reference evidence="1" key="1">
    <citation type="journal article" date="2023" name="Access Microbiol">
        <title>De-novo genome assembly for Akanthomyces muscarius, a biocontrol agent of insect agricultural pests.</title>
        <authorList>
            <person name="Erdos Z."/>
            <person name="Studholme D.J."/>
            <person name="Raymond B."/>
            <person name="Sharma M."/>
        </authorList>
    </citation>
    <scope>NUCLEOTIDE SEQUENCE</scope>
    <source>
        <strain evidence="1">Ve6</strain>
    </source>
</reference>
<proteinExistence type="predicted"/>
<dbReference type="EMBL" id="JAJHUN010000003">
    <property type="protein sequence ID" value="KAJ4159873.1"/>
    <property type="molecule type" value="Genomic_DNA"/>
</dbReference>